<dbReference type="RefSeq" id="WP_134436222.1">
    <property type="nucleotide sequence ID" value="NZ_JAWZLG010000107.1"/>
</dbReference>
<evidence type="ECO:0000256" key="1">
    <source>
        <dbReference type="SAM" id="SignalP"/>
    </source>
</evidence>
<keyword evidence="3" id="KW-1185">Reference proteome</keyword>
<evidence type="ECO:0008006" key="4">
    <source>
        <dbReference type="Google" id="ProtNLM"/>
    </source>
</evidence>
<keyword evidence="1" id="KW-0732">Signal</keyword>
<organism evidence="2 3">
    <name type="scientific">Dysgonomonas capnocytophagoides</name>
    <dbReference type="NCBI Taxonomy" id="45254"/>
    <lineage>
        <taxon>Bacteria</taxon>
        <taxon>Pseudomonadati</taxon>
        <taxon>Bacteroidota</taxon>
        <taxon>Bacteroidia</taxon>
        <taxon>Bacteroidales</taxon>
        <taxon>Dysgonomonadaceae</taxon>
        <taxon>Dysgonomonas</taxon>
    </lineage>
</organism>
<dbReference type="EMBL" id="SOML01000005">
    <property type="protein sequence ID" value="TFD96328.1"/>
    <property type="molecule type" value="Genomic_DNA"/>
</dbReference>
<feature type="signal peptide" evidence="1">
    <location>
        <begin position="1"/>
        <end position="21"/>
    </location>
</feature>
<dbReference type="Gene3D" id="2.130.10.10">
    <property type="entry name" value="YVTN repeat-like/Quinoprotein amine dehydrogenase"/>
    <property type="match status" value="1"/>
</dbReference>
<evidence type="ECO:0000313" key="3">
    <source>
        <dbReference type="Proteomes" id="UP000297861"/>
    </source>
</evidence>
<name>A0A4Y8L2P9_9BACT</name>
<protein>
    <recommendedName>
        <fullName evidence="4">DUF4374 domain-containing protein</fullName>
    </recommendedName>
</protein>
<feature type="chain" id="PRO_5021316956" description="DUF4374 domain-containing protein" evidence="1">
    <location>
        <begin position="22"/>
        <end position="402"/>
    </location>
</feature>
<dbReference type="PROSITE" id="PS51257">
    <property type="entry name" value="PROKAR_LIPOPROTEIN"/>
    <property type="match status" value="1"/>
</dbReference>
<reference evidence="2 3" key="1">
    <citation type="submission" date="2019-03" db="EMBL/GenBank/DDBJ databases">
        <title>San Antonio Military Medical Center submission to MRSN (WRAIR), pending publication.</title>
        <authorList>
            <person name="Blyth D.M."/>
            <person name="Mccarthy S.L."/>
            <person name="Schall S.E."/>
            <person name="Stam J.A."/>
            <person name="Ong A.C."/>
            <person name="Mcgann P.T."/>
        </authorList>
    </citation>
    <scope>NUCLEOTIDE SEQUENCE [LARGE SCALE GENOMIC DNA]</scope>
    <source>
        <strain evidence="2 3">MRSN571793</strain>
    </source>
</reference>
<dbReference type="AlphaFoldDB" id="A0A4Y8L2P9"/>
<dbReference type="SUPFAM" id="SSF63825">
    <property type="entry name" value="YWTD domain"/>
    <property type="match status" value="1"/>
</dbReference>
<dbReference type="Proteomes" id="UP000297861">
    <property type="component" value="Unassembled WGS sequence"/>
</dbReference>
<gene>
    <name evidence="2" type="ORF">E2605_09145</name>
</gene>
<dbReference type="InterPro" id="IPR015943">
    <property type="entry name" value="WD40/YVTN_repeat-like_dom_sf"/>
</dbReference>
<dbReference type="OrthoDB" id="1404180at2"/>
<evidence type="ECO:0000313" key="2">
    <source>
        <dbReference type="EMBL" id="TFD96328.1"/>
    </source>
</evidence>
<proteinExistence type="predicted"/>
<accession>A0A4Y8L2P9</accession>
<sequence length="402" mass="43886">MMNKFNLFVLSLTCIAFFSCSNDDDTSGEESGGKAKIVISTKVDGGSTAFIVPVKDLNVGTVGFNNGHEVYDGAYIESFGDWVFYNPTHYNATIKKYIRLENGLLSENGSLTLSSNANANIGHILVVSETKAYASVVMDNKIVIFNPSTMAKTGEINLQDERWGVNGSSTPNPLGMILRDDILFVGCMELTSMPITKDGAYVLAIDAKTDTPIKLLSDQRGSSTSYFGGGMFTDEKGDIYVTCWASMGYGGEKQKSGFLRIKKGETEFDKDYFFNITDKTVAGVEGGKFSHSSFNHYYKNGEVYLFGTCPALVSNPPDYLNDKNIYAVKANLYDQTMEILDLPLTNNYSGVITEIDNKILFGLTTKSNGVGLFSYDPVTKESSKSPVLSTGGTILDICVFEK</sequence>
<comment type="caution">
    <text evidence="2">The sequence shown here is derived from an EMBL/GenBank/DDBJ whole genome shotgun (WGS) entry which is preliminary data.</text>
</comment>